<dbReference type="Proteomes" id="UP000070184">
    <property type="component" value="Unassembled WGS sequence"/>
</dbReference>
<keyword evidence="2" id="KW-1185">Reference proteome</keyword>
<proteinExistence type="predicted"/>
<sequence length="184" mass="21138">MKKVEVIQDFPEVELVGRKLGPFKEGEEVEVRPWEASILEERDFARPVRDFSLTGIRKVLIREEKSSRLEELPSSFYRTVSREVRRLRERGEIEKAGEVEEAVESLVNFRIQKLARMIISSVDPGEIPAEEQVLANLLAQTLSFWEHSVGRVFEKNIDKEAGIHAKKVWRNIQGIVGEQADIQG</sequence>
<gene>
    <name evidence="1" type="ORF">AKJ61_01395</name>
</gene>
<name>A0A133U7G5_9EURY</name>
<dbReference type="EMBL" id="LHXK01000012">
    <property type="protein sequence ID" value="KXA90123.1"/>
    <property type="molecule type" value="Genomic_DNA"/>
</dbReference>
<evidence type="ECO:0008006" key="3">
    <source>
        <dbReference type="Google" id="ProtNLM"/>
    </source>
</evidence>
<dbReference type="CDD" id="cd11714">
    <property type="entry name" value="GINS_A_archaea"/>
    <property type="match status" value="1"/>
</dbReference>
<dbReference type="AlphaFoldDB" id="A0A133U7G5"/>
<organism evidence="1 2">
    <name type="scientific">candidate division MSBL1 archaeon SCGC-AAA259B11</name>
    <dbReference type="NCBI Taxonomy" id="1698260"/>
    <lineage>
        <taxon>Archaea</taxon>
        <taxon>Methanobacteriati</taxon>
        <taxon>Methanobacteriota</taxon>
        <taxon>candidate division MSBL1</taxon>
    </lineage>
</organism>
<dbReference type="Gene3D" id="1.20.58.2050">
    <property type="match status" value="1"/>
</dbReference>
<comment type="caution">
    <text evidence="1">The sequence shown here is derived from an EMBL/GenBank/DDBJ whole genome shotgun (WGS) entry which is preliminary data.</text>
</comment>
<reference evidence="1 2" key="1">
    <citation type="journal article" date="2016" name="Sci. Rep.">
        <title>Metabolic traits of an uncultured archaeal lineage -MSBL1- from brine pools of the Red Sea.</title>
        <authorList>
            <person name="Mwirichia R."/>
            <person name="Alam I."/>
            <person name="Rashid M."/>
            <person name="Vinu M."/>
            <person name="Ba-Alawi W."/>
            <person name="Anthony Kamau A."/>
            <person name="Kamanda Ngugi D."/>
            <person name="Goker M."/>
            <person name="Klenk H.P."/>
            <person name="Bajic V."/>
            <person name="Stingl U."/>
        </authorList>
    </citation>
    <scope>NUCLEOTIDE SEQUENCE [LARGE SCALE GENOMIC DNA]</scope>
    <source>
        <strain evidence="1">SCGC-AAA259B11</strain>
    </source>
</reference>
<dbReference type="InterPro" id="IPR038437">
    <property type="entry name" value="GINS_Psf3_sf"/>
</dbReference>
<evidence type="ECO:0000313" key="2">
    <source>
        <dbReference type="Proteomes" id="UP000070184"/>
    </source>
</evidence>
<protein>
    <recommendedName>
        <fullName evidence="3">GINS subunit domain-containing protein</fullName>
    </recommendedName>
</protein>
<evidence type="ECO:0000313" key="1">
    <source>
        <dbReference type="EMBL" id="KXA90123.1"/>
    </source>
</evidence>
<accession>A0A133U7G5</accession>